<dbReference type="InterPro" id="IPR011701">
    <property type="entry name" value="MFS"/>
</dbReference>
<protein>
    <submittedName>
        <fullName evidence="5">MFS transporter</fullName>
    </submittedName>
</protein>
<accession>A0A941F3N7</accession>
<feature type="transmembrane region" description="Helical" evidence="4">
    <location>
        <begin position="411"/>
        <end position="430"/>
    </location>
</feature>
<dbReference type="InterPro" id="IPR036259">
    <property type="entry name" value="MFS_trans_sf"/>
</dbReference>
<dbReference type="Gene3D" id="1.20.1250.20">
    <property type="entry name" value="MFS general substrate transporter like domains"/>
    <property type="match status" value="2"/>
</dbReference>
<dbReference type="SUPFAM" id="SSF103473">
    <property type="entry name" value="MFS general substrate transporter"/>
    <property type="match status" value="1"/>
</dbReference>
<dbReference type="RefSeq" id="WP_212189116.1">
    <property type="nucleotide sequence ID" value="NZ_JAGTAR010000007.1"/>
</dbReference>
<dbReference type="GO" id="GO:0022857">
    <property type="term" value="F:transmembrane transporter activity"/>
    <property type="evidence" value="ECO:0007669"/>
    <property type="project" value="InterPro"/>
</dbReference>
<evidence type="ECO:0000256" key="2">
    <source>
        <dbReference type="ARBA" id="ARBA00022989"/>
    </source>
</evidence>
<feature type="transmembrane region" description="Helical" evidence="4">
    <location>
        <begin position="161"/>
        <end position="181"/>
    </location>
</feature>
<dbReference type="Pfam" id="PF07690">
    <property type="entry name" value="MFS_1"/>
    <property type="match status" value="1"/>
</dbReference>
<dbReference type="PANTHER" id="PTHR23526">
    <property type="entry name" value="INTEGRAL MEMBRANE TRANSPORT PROTEIN-RELATED"/>
    <property type="match status" value="1"/>
</dbReference>
<keyword evidence="3 4" id="KW-0472">Membrane</keyword>
<keyword evidence="2 4" id="KW-1133">Transmembrane helix</keyword>
<gene>
    <name evidence="5" type="ORF">KDU71_06540</name>
</gene>
<feature type="transmembrane region" description="Helical" evidence="4">
    <location>
        <begin position="283"/>
        <end position="300"/>
    </location>
</feature>
<feature type="transmembrane region" description="Helical" evidence="4">
    <location>
        <begin position="312"/>
        <end position="333"/>
    </location>
</feature>
<name>A0A941F3N7_9BACT</name>
<keyword evidence="1 4" id="KW-0812">Transmembrane</keyword>
<feature type="transmembrane region" description="Helical" evidence="4">
    <location>
        <begin position="385"/>
        <end position="405"/>
    </location>
</feature>
<evidence type="ECO:0000256" key="3">
    <source>
        <dbReference type="ARBA" id="ARBA00023136"/>
    </source>
</evidence>
<keyword evidence="6" id="KW-1185">Reference proteome</keyword>
<feature type="transmembrane region" description="Helical" evidence="4">
    <location>
        <begin position="345"/>
        <end position="373"/>
    </location>
</feature>
<organism evidence="5 6">
    <name type="scientific">Carboxylicivirga sediminis</name>
    <dbReference type="NCBI Taxonomy" id="2006564"/>
    <lineage>
        <taxon>Bacteria</taxon>
        <taxon>Pseudomonadati</taxon>
        <taxon>Bacteroidota</taxon>
        <taxon>Bacteroidia</taxon>
        <taxon>Marinilabiliales</taxon>
        <taxon>Marinilabiliaceae</taxon>
        <taxon>Carboxylicivirga</taxon>
    </lineage>
</organism>
<comment type="caution">
    <text evidence="5">The sequence shown here is derived from an EMBL/GenBank/DDBJ whole genome shotgun (WGS) entry which is preliminary data.</text>
</comment>
<evidence type="ECO:0000256" key="1">
    <source>
        <dbReference type="ARBA" id="ARBA00022692"/>
    </source>
</evidence>
<dbReference type="Proteomes" id="UP000679220">
    <property type="component" value="Unassembled WGS sequence"/>
</dbReference>
<sequence length="439" mass="50200">MKFYAKSLPLRAMNLFGKLNQQEARTFRLHLFYSSIDGIVSGALILNEFIFIKSLKGSNVQLAFLFQFSMVVFLFAMVANELMRRFSNRKRFLRVTGIITRLPLVGFAFFPSITGEQGLPEIYHLIFLAVFLLFHTSKIAVVPSINQYLKGNYRHQLFGKLFGYATTVNKIAVLVSTFAVGELLHLNANSYKVFYPVVGVLGVVSVYQLTKIEFIQKGERITKPMWYAVGDSFKRILAIVKQNIPFRHLEIGFMLYGFAWMSTHAVVTIFYKEALDVNYPTVALYNIIFNLIAILLLPLFGKLIGSRDPRRFAILTFGSLMLFIVFTALTEYFPYYFEVGYYKIYYLFLVALFFNGVFTGSMPILWGIGSSYFCKPHEAADYQSVHLFLTGLRALFAPIIGIQLYEWLGFSFTYGVGVLLLVLAIVLMVLSEKHFRNSN</sequence>
<feature type="transmembrane region" description="Helical" evidence="4">
    <location>
        <begin position="31"/>
        <end position="52"/>
    </location>
</feature>
<reference evidence="5" key="1">
    <citation type="journal article" date="2018" name="Int. J. Syst. Evol. Microbiol.">
        <title>Carboxylicivirga sediminis sp. nov., isolated from coastal sediment.</title>
        <authorList>
            <person name="Wang F.Q."/>
            <person name="Ren L.H."/>
            <person name="Zou R.J."/>
            <person name="Sun Y.Z."/>
            <person name="Liu X.J."/>
            <person name="Jiang F."/>
            <person name="Liu L.J."/>
        </authorList>
    </citation>
    <scope>NUCLEOTIDE SEQUENCE</scope>
    <source>
        <strain evidence="5">JR1</strain>
    </source>
</reference>
<evidence type="ECO:0000256" key="4">
    <source>
        <dbReference type="SAM" id="Phobius"/>
    </source>
</evidence>
<evidence type="ECO:0000313" key="6">
    <source>
        <dbReference type="Proteomes" id="UP000679220"/>
    </source>
</evidence>
<evidence type="ECO:0000313" key="5">
    <source>
        <dbReference type="EMBL" id="MBR8535210.1"/>
    </source>
</evidence>
<feature type="transmembrane region" description="Helical" evidence="4">
    <location>
        <begin position="251"/>
        <end position="271"/>
    </location>
</feature>
<dbReference type="EMBL" id="JAGTAR010000007">
    <property type="protein sequence ID" value="MBR8535210.1"/>
    <property type="molecule type" value="Genomic_DNA"/>
</dbReference>
<feature type="transmembrane region" description="Helical" evidence="4">
    <location>
        <begin position="122"/>
        <end position="141"/>
    </location>
</feature>
<feature type="transmembrane region" description="Helical" evidence="4">
    <location>
        <begin position="92"/>
        <end position="110"/>
    </location>
</feature>
<feature type="transmembrane region" description="Helical" evidence="4">
    <location>
        <begin position="58"/>
        <end position="80"/>
    </location>
</feature>
<dbReference type="AlphaFoldDB" id="A0A941F3N7"/>
<dbReference type="PANTHER" id="PTHR23526:SF2">
    <property type="entry name" value="MAJOR FACILITATOR SUPERFAMILY (MFS) PROFILE DOMAIN-CONTAINING PROTEIN"/>
    <property type="match status" value="1"/>
</dbReference>
<dbReference type="InterPro" id="IPR052528">
    <property type="entry name" value="Sugar_transport-like"/>
</dbReference>
<reference evidence="5" key="2">
    <citation type="submission" date="2021-04" db="EMBL/GenBank/DDBJ databases">
        <authorList>
            <person name="Zhang T."/>
            <person name="Zhang Y."/>
            <person name="Lu D."/>
            <person name="Zuo D."/>
            <person name="Du Z."/>
        </authorList>
    </citation>
    <scope>NUCLEOTIDE SEQUENCE</scope>
    <source>
        <strain evidence="5">JR1</strain>
    </source>
</reference>
<proteinExistence type="predicted"/>
<feature type="transmembrane region" description="Helical" evidence="4">
    <location>
        <begin position="193"/>
        <end position="210"/>
    </location>
</feature>